<evidence type="ECO:0000313" key="1">
    <source>
        <dbReference type="EMBL" id="KAJ5607138.1"/>
    </source>
</evidence>
<proteinExistence type="predicted"/>
<name>A0AAD6H5M6_9EURO</name>
<dbReference type="EMBL" id="JAQJAE010000002">
    <property type="protein sequence ID" value="KAJ5607138.1"/>
    <property type="molecule type" value="Genomic_DNA"/>
</dbReference>
<reference evidence="1" key="1">
    <citation type="journal article" date="2023" name="IMA Fungus">
        <title>Comparative genomic study of the Penicillium genus elucidates a diverse pangenome and 15 lateral gene transfer events.</title>
        <authorList>
            <person name="Petersen C."/>
            <person name="Sorensen T."/>
            <person name="Nielsen M.R."/>
            <person name="Sondergaard T.E."/>
            <person name="Sorensen J.L."/>
            <person name="Fitzpatrick D.A."/>
            <person name="Frisvad J.C."/>
            <person name="Nielsen K.L."/>
        </authorList>
    </citation>
    <scope>NUCLEOTIDE SEQUENCE</scope>
    <source>
        <strain evidence="1">IBT 12815</strain>
    </source>
</reference>
<dbReference type="AlphaFoldDB" id="A0AAD6H5M6"/>
<dbReference type="RefSeq" id="XP_056754563.1">
    <property type="nucleotide sequence ID" value="XM_056894815.1"/>
</dbReference>
<accession>A0AAD6H5M6</accession>
<comment type="caution">
    <text evidence="1">The sequence shown here is derived from an EMBL/GenBank/DDBJ whole genome shotgun (WGS) entry which is preliminary data.</text>
</comment>
<dbReference type="GeneID" id="81585057"/>
<reference evidence="1" key="2">
    <citation type="submission" date="2023-01" db="EMBL/GenBank/DDBJ databases">
        <authorList>
            <person name="Petersen C."/>
        </authorList>
    </citation>
    <scope>NUCLEOTIDE SEQUENCE</scope>
    <source>
        <strain evidence="1">IBT 12815</strain>
    </source>
</reference>
<gene>
    <name evidence="1" type="ORF">N7537_003757</name>
</gene>
<sequence length="90" mass="10122">MSIVLFEISILSNNIRGAHHIFGGMRRLRHHRPPSSSLPANRSISKESLEMAINHLFIGRKLVAETGAHAVHLHRLTIGNLHHNIHVLYA</sequence>
<keyword evidence="2" id="KW-1185">Reference proteome</keyword>
<organism evidence="1 2">
    <name type="scientific">Penicillium hordei</name>
    <dbReference type="NCBI Taxonomy" id="40994"/>
    <lineage>
        <taxon>Eukaryota</taxon>
        <taxon>Fungi</taxon>
        <taxon>Dikarya</taxon>
        <taxon>Ascomycota</taxon>
        <taxon>Pezizomycotina</taxon>
        <taxon>Eurotiomycetes</taxon>
        <taxon>Eurotiomycetidae</taxon>
        <taxon>Eurotiales</taxon>
        <taxon>Aspergillaceae</taxon>
        <taxon>Penicillium</taxon>
    </lineage>
</organism>
<protein>
    <submittedName>
        <fullName evidence="1">Uncharacterized protein</fullName>
    </submittedName>
</protein>
<evidence type="ECO:0000313" key="2">
    <source>
        <dbReference type="Proteomes" id="UP001213799"/>
    </source>
</evidence>
<dbReference type="Proteomes" id="UP001213799">
    <property type="component" value="Unassembled WGS sequence"/>
</dbReference>